<dbReference type="GO" id="GO:0005634">
    <property type="term" value="C:nucleus"/>
    <property type="evidence" value="ECO:0007669"/>
    <property type="project" value="UniProtKB-SubCell"/>
</dbReference>
<dbReference type="InterPro" id="IPR019140">
    <property type="entry name" value="MCM_complex-bd"/>
</dbReference>
<dbReference type="RefSeq" id="XP_015665151.1">
    <property type="nucleotide sequence ID" value="XM_015797143.1"/>
</dbReference>
<dbReference type="EMBL" id="LGTL01000001">
    <property type="protein sequence ID" value="KPA86712.1"/>
    <property type="molecule type" value="Genomic_DNA"/>
</dbReference>
<keyword evidence="5" id="KW-1185">Reference proteome</keyword>
<dbReference type="PANTHER" id="PTHR13489">
    <property type="entry name" value="MINI-CHROMOSOME MAINTENANCE COMPLEX-BINDING PROTEIN"/>
    <property type="match status" value="1"/>
</dbReference>
<comment type="subcellular location">
    <subcellularLocation>
        <location evidence="1">Nucleus</location>
    </subcellularLocation>
</comment>
<dbReference type="PANTHER" id="PTHR13489:SF0">
    <property type="entry name" value="MINI-CHROMOSOME MAINTENANCE COMPLEX-BINDING PROTEIN"/>
    <property type="match status" value="1"/>
</dbReference>
<organism evidence="4 5">
    <name type="scientific">Leptomonas pyrrhocoris</name>
    <name type="common">Firebug parasite</name>
    <dbReference type="NCBI Taxonomy" id="157538"/>
    <lineage>
        <taxon>Eukaryota</taxon>
        <taxon>Discoba</taxon>
        <taxon>Euglenozoa</taxon>
        <taxon>Kinetoplastea</taxon>
        <taxon>Metakinetoplastina</taxon>
        <taxon>Trypanosomatida</taxon>
        <taxon>Trypanosomatidae</taxon>
        <taxon>Leishmaniinae</taxon>
        <taxon>Leptomonas</taxon>
    </lineage>
</organism>
<evidence type="ECO:0000256" key="1">
    <source>
        <dbReference type="ARBA" id="ARBA00004123"/>
    </source>
</evidence>
<proteinExistence type="predicted"/>
<dbReference type="OrthoDB" id="329666at2759"/>
<evidence type="ECO:0008006" key="6">
    <source>
        <dbReference type="Google" id="ProtNLM"/>
    </source>
</evidence>
<evidence type="ECO:0000256" key="2">
    <source>
        <dbReference type="ARBA" id="ARBA00023242"/>
    </source>
</evidence>
<reference evidence="4 5" key="1">
    <citation type="submission" date="2015-07" db="EMBL/GenBank/DDBJ databases">
        <title>High-quality genome of monoxenous trypanosomatid Leptomonas pyrrhocoris.</title>
        <authorList>
            <person name="Flegontov P."/>
            <person name="Butenko A."/>
            <person name="Firsov S."/>
            <person name="Vlcek C."/>
            <person name="Logacheva M.D."/>
            <person name="Field M."/>
            <person name="Filatov D."/>
            <person name="Flegontova O."/>
            <person name="Gerasimov E."/>
            <person name="Jackson A.P."/>
            <person name="Kelly S."/>
            <person name="Opperdoes F."/>
            <person name="O'Reilly A."/>
            <person name="Votypka J."/>
            <person name="Yurchenko V."/>
            <person name="Lukes J."/>
        </authorList>
    </citation>
    <scope>NUCLEOTIDE SEQUENCE [LARGE SCALE GENOMIC DNA]</scope>
    <source>
        <strain evidence="4">H10</strain>
    </source>
</reference>
<name>A0A0N0E0Q4_LEPPY</name>
<gene>
    <name evidence="4" type="ORF">ABB37_00801</name>
</gene>
<feature type="region of interest" description="Disordered" evidence="3">
    <location>
        <begin position="131"/>
        <end position="176"/>
    </location>
</feature>
<dbReference type="Proteomes" id="UP000037923">
    <property type="component" value="Unassembled WGS sequence"/>
</dbReference>
<dbReference type="EMBL" id="LGTL01000001">
    <property type="protein sequence ID" value="KPA86711.1"/>
    <property type="molecule type" value="Genomic_DNA"/>
</dbReference>
<dbReference type="GeneID" id="26901098"/>
<dbReference type="GO" id="GO:0006261">
    <property type="term" value="P:DNA-templated DNA replication"/>
    <property type="evidence" value="ECO:0007669"/>
    <property type="project" value="TreeGrafter"/>
</dbReference>
<feature type="compositionally biased region" description="Low complexity" evidence="3">
    <location>
        <begin position="131"/>
        <end position="141"/>
    </location>
</feature>
<dbReference type="AlphaFoldDB" id="A0A0N0E0Q4"/>
<keyword evidence="2" id="KW-0539">Nucleus</keyword>
<dbReference type="RefSeq" id="XP_015665150.1">
    <property type="nucleotide sequence ID" value="XM_015797142.1"/>
</dbReference>
<evidence type="ECO:0000313" key="5">
    <source>
        <dbReference type="Proteomes" id="UP000037923"/>
    </source>
</evidence>
<accession>A0A0N0E0Q4</accession>
<evidence type="ECO:0000313" key="4">
    <source>
        <dbReference type="EMBL" id="KPA86711.1"/>
    </source>
</evidence>
<dbReference type="Pfam" id="PF09739">
    <property type="entry name" value="MCM_bind"/>
    <property type="match status" value="1"/>
</dbReference>
<dbReference type="VEuPathDB" id="TriTrypDB:LpyrH10_01_8010"/>
<protein>
    <recommendedName>
        <fullName evidence="6">Mini-chromosome maintenance complex-binding protein</fullName>
    </recommendedName>
</protein>
<evidence type="ECO:0000256" key="3">
    <source>
        <dbReference type="SAM" id="MobiDB-lite"/>
    </source>
</evidence>
<comment type="caution">
    <text evidence="4">The sequence shown here is derived from an EMBL/GenBank/DDBJ whole genome shotgun (WGS) entry which is preliminary data.</text>
</comment>
<dbReference type="OMA" id="CASRQNF"/>
<dbReference type="GO" id="GO:0003682">
    <property type="term" value="F:chromatin binding"/>
    <property type="evidence" value="ECO:0007669"/>
    <property type="project" value="TreeGrafter"/>
</dbReference>
<sequence length="613" mass="66648">MTTRGEIEKLIRTHSAETGSLAAALQRLPDLLLAPAQSRRAVDVFPSCHLAGAVEQLCRCRGMIQEVQPEVHLFCASRQHLLSPAAAAAPTPAHSAEDDPLEFMDAVSLYVIPVPGNDHFYTVDDATAPSTEAARATSSSEAHAERKRRDRGCGPTPAVPANTAEHSAPLCEEEEGDRSRKLAKIAVGNVMADVASPDAALVGGLSLNLPHPSRHPQLQTACVVTVLLPSMPPNGDADRRRSPFRVNDVIDFYGFQHFPDDQLAVNEDDDFLRFSAWNATELSKGLVSRLLCLAYSPVSSVHLPYAVSTAALQAADVAEHRTHALRYLSEHLTEGDELAAAYVLLHLCAKVCTHSDALPVGDLPLLVTSPRLCAEEWSLQLRRITPVAEVFLRSEALRAAAPTRLTPRYNNELNYLQSGLLQVANGSHVTIDCTALGTHDGAWYEGMFALVHKQLLLLEYPYQTLELPVDVTVLALHAAPDLAALHPLFQFAVCVCWEPSSRSPEKDAAQSSLPASDVVRRYLATVRQLPAKLEELDESVSAQASAALLEMSHDIPGWNNRDPLLHNNSFSVATALMRAHAASWGRSNFTADDIAMVRQLERARVARLRDASA</sequence>